<evidence type="ECO:0000313" key="3">
    <source>
        <dbReference type="EMBL" id="EMJ93165.1"/>
    </source>
</evidence>
<dbReference type="Proteomes" id="UP000011988">
    <property type="component" value="Unassembled WGS sequence"/>
</dbReference>
<feature type="transmembrane region" description="Helical" evidence="1">
    <location>
        <begin position="20"/>
        <end position="37"/>
    </location>
</feature>
<sequence>MKFGTKLDTTFDRFFRKEIAFTLVLTNLILGAIYFLLSDPFGFFQKTYQNADPFFPFKRNEIERIQIGRKGHEAILESKNGTWSLQIREIEARPDLEKISSFLNAILKIRKFTKISSDSKEFGFNGEELKLEIQTESGEIEKLDIGISGKSDNGTFVRNPNTGEIWLVEENLNSLAGRGNENFFLSSRLIPDNVSIQEIHTILIYYSENKNATLKIEQIEPGSWKPIPADSPLCPGEDCSQIVRKILTLKGERILKKPFEERIFTLNRKDRFQVEVRFRFDQNSFLNLKWIGNTSEKEPVFQSDSDSIFFAVDSDFLRGFEESSNRREFFRETYDPL</sequence>
<dbReference type="AlphaFoldDB" id="M6D3N6"/>
<evidence type="ECO:0000259" key="2">
    <source>
        <dbReference type="Pfam" id="PF14238"/>
    </source>
</evidence>
<evidence type="ECO:0000256" key="1">
    <source>
        <dbReference type="SAM" id="Phobius"/>
    </source>
</evidence>
<dbReference type="EMBL" id="ANIK01000071">
    <property type="protein sequence ID" value="EMJ93165.1"/>
    <property type="molecule type" value="Genomic_DNA"/>
</dbReference>
<dbReference type="Pfam" id="PF14238">
    <property type="entry name" value="DUF4340"/>
    <property type="match status" value="1"/>
</dbReference>
<organism evidence="3 4">
    <name type="scientific">Leptospira alstonii serovar Sichuan str. 79601</name>
    <dbReference type="NCBI Taxonomy" id="1218565"/>
    <lineage>
        <taxon>Bacteria</taxon>
        <taxon>Pseudomonadati</taxon>
        <taxon>Spirochaetota</taxon>
        <taxon>Spirochaetia</taxon>
        <taxon>Leptospirales</taxon>
        <taxon>Leptospiraceae</taxon>
        <taxon>Leptospira</taxon>
    </lineage>
</organism>
<dbReference type="OrthoDB" id="345790at2"/>
<keyword evidence="1" id="KW-0472">Membrane</keyword>
<feature type="domain" description="DUF4340" evidence="2">
    <location>
        <begin position="95"/>
        <end position="255"/>
    </location>
</feature>
<accession>M6D3N6</accession>
<gene>
    <name evidence="3" type="ORF">LEP1GSC194_1784</name>
</gene>
<keyword evidence="1" id="KW-1133">Transmembrane helix</keyword>
<keyword evidence="1" id="KW-0812">Transmembrane</keyword>
<evidence type="ECO:0000313" key="4">
    <source>
        <dbReference type="Proteomes" id="UP000011988"/>
    </source>
</evidence>
<dbReference type="InterPro" id="IPR025641">
    <property type="entry name" value="DUF4340"/>
</dbReference>
<protein>
    <submittedName>
        <fullName evidence="3">PF14238 domain protein</fullName>
    </submittedName>
</protein>
<name>M6D3N6_9LEPT</name>
<reference evidence="3 4" key="1">
    <citation type="submission" date="2013-01" db="EMBL/GenBank/DDBJ databases">
        <authorList>
            <person name="Harkins D.M."/>
            <person name="Durkin A.S."/>
            <person name="Brinkac L.M."/>
            <person name="Haft D.H."/>
            <person name="Selengut J.D."/>
            <person name="Sanka R."/>
            <person name="DePew J."/>
            <person name="Purushe J."/>
            <person name="Galloway R.L."/>
            <person name="Vinetz J.M."/>
            <person name="Sutton G.G."/>
            <person name="Nierman W.C."/>
            <person name="Fouts D.E."/>
        </authorList>
    </citation>
    <scope>NUCLEOTIDE SEQUENCE [LARGE SCALE GENOMIC DNA]</scope>
    <source>
        <strain evidence="3 4">79601</strain>
    </source>
</reference>
<dbReference type="PATRIC" id="fig|1218565.3.peg.3197"/>
<comment type="caution">
    <text evidence="3">The sequence shown here is derived from an EMBL/GenBank/DDBJ whole genome shotgun (WGS) entry which is preliminary data.</text>
</comment>
<dbReference type="RefSeq" id="WP_020774301.1">
    <property type="nucleotide sequence ID" value="NZ_ANIK01000071.1"/>
</dbReference>
<proteinExistence type="predicted"/>